<comment type="caution">
    <text evidence="2">The sequence shown here is derived from an EMBL/GenBank/DDBJ whole genome shotgun (WGS) entry which is preliminary data.</text>
</comment>
<reference evidence="2 3" key="1">
    <citation type="submission" date="2018-06" db="EMBL/GenBank/DDBJ databases">
        <title>Actinomadura craniellae sp. nov. isolated from marine sponge Craniella sp.</title>
        <authorList>
            <person name="Li L."/>
            <person name="Xu Q.H."/>
            <person name="Lin H.W."/>
            <person name="Lu Y.H."/>
        </authorList>
    </citation>
    <scope>NUCLEOTIDE SEQUENCE [LARGE SCALE GENOMIC DNA]</scope>
    <source>
        <strain evidence="2 3">LHW63021</strain>
    </source>
</reference>
<protein>
    <recommendedName>
        <fullName evidence="1">DUF6745 domain-containing protein</fullName>
    </recommendedName>
</protein>
<dbReference type="InterPro" id="IPR046633">
    <property type="entry name" value="DUF6745"/>
</dbReference>
<dbReference type="EMBL" id="QLYX01000022">
    <property type="protein sequence ID" value="RAY10991.1"/>
    <property type="molecule type" value="Genomic_DNA"/>
</dbReference>
<organism evidence="2 3">
    <name type="scientific">Actinomadura craniellae</name>
    <dbReference type="NCBI Taxonomy" id="2231787"/>
    <lineage>
        <taxon>Bacteria</taxon>
        <taxon>Bacillati</taxon>
        <taxon>Actinomycetota</taxon>
        <taxon>Actinomycetes</taxon>
        <taxon>Streptosporangiales</taxon>
        <taxon>Thermomonosporaceae</taxon>
        <taxon>Actinomadura</taxon>
    </lineage>
</organism>
<dbReference type="RefSeq" id="WP_111871890.1">
    <property type="nucleotide sequence ID" value="NZ_QLYX01000022.1"/>
</dbReference>
<dbReference type="AlphaFoldDB" id="A0A365GVY1"/>
<dbReference type="Pfam" id="PF20530">
    <property type="entry name" value="DUF6745"/>
    <property type="match status" value="1"/>
</dbReference>
<dbReference type="OrthoDB" id="871648at2"/>
<accession>A0A365GVY1</accession>
<dbReference type="Proteomes" id="UP000251891">
    <property type="component" value="Unassembled WGS sequence"/>
</dbReference>
<keyword evidence="3" id="KW-1185">Reference proteome</keyword>
<gene>
    <name evidence="2" type="ORF">DPM19_32280</name>
</gene>
<proteinExistence type="predicted"/>
<name>A0A365GVY1_9ACTN</name>
<evidence type="ECO:0000259" key="1">
    <source>
        <dbReference type="Pfam" id="PF20530"/>
    </source>
</evidence>
<evidence type="ECO:0000313" key="3">
    <source>
        <dbReference type="Proteomes" id="UP000251891"/>
    </source>
</evidence>
<feature type="domain" description="DUF6745" evidence="1">
    <location>
        <begin position="187"/>
        <end position="402"/>
    </location>
</feature>
<evidence type="ECO:0000313" key="2">
    <source>
        <dbReference type="EMBL" id="RAY10991.1"/>
    </source>
</evidence>
<sequence length="407" mass="44645">MSGPATDSRHLHLAIGIRDEWLNHGLSTSSADRSTAEAAITGLYRLIGAAPPRFVWVDSPGAALAVGPDIGSGPSPRRLRAISAPNTLAGWPLASRLASLLSTLRDELDRHIDHRTASRRPPPAGDPATSILFQSPQEALDRGADLESLLDVTVRDSLRGSLHDAVGAPLRTAFTEQGHVPPSLTWYGQHDAHWIARYDVRRRLGRFTVRPKVGRELDLWAAVARSCGWWWPADGICVVSERPAAVHVEPLPGALHGEVRLHHDDGPAVRYRDGWGVHALHGTHVPDWVVDDPTVERILRERNVEVRRSAIERIGWQTYLDRAGLHLVGTAPDPGNPGCELRLYDVPPMAWGPPARVLLAVNGSVERDGRRRRYGLTVPANLEDPIAAAGWTYGLSGEQYARLIRRT</sequence>